<reference evidence="2" key="1">
    <citation type="submission" date="2021-09" db="EMBL/GenBank/DDBJ databases">
        <authorList>
            <person name="Martin H S."/>
        </authorList>
    </citation>
    <scope>NUCLEOTIDE SEQUENCE</scope>
</reference>
<accession>A0A8J2QNC3</accession>
<dbReference type="Proteomes" id="UP000789524">
    <property type="component" value="Unassembled WGS sequence"/>
</dbReference>
<gene>
    <name evidence="2" type="ORF">DCHRY22_LOCUS7102</name>
</gene>
<comment type="caution">
    <text evidence="2">The sequence shown here is derived from an EMBL/GenBank/DDBJ whole genome shotgun (WGS) entry which is preliminary data.</text>
</comment>
<evidence type="ECO:0000313" key="3">
    <source>
        <dbReference type="Proteomes" id="UP000789524"/>
    </source>
</evidence>
<protein>
    <submittedName>
        <fullName evidence="2">(African queen) hypothetical protein</fullName>
    </submittedName>
</protein>
<name>A0A8J2QNC3_9NEOP</name>
<keyword evidence="3" id="KW-1185">Reference proteome</keyword>
<dbReference type="EMBL" id="CAKASE010000057">
    <property type="protein sequence ID" value="CAG9566465.1"/>
    <property type="molecule type" value="Genomic_DNA"/>
</dbReference>
<dbReference type="AlphaFoldDB" id="A0A8J2QNC3"/>
<sequence length="88" mass="9820">MGRDGMESDYLMRGERPRAVDDQQYRRELVVVYKPSMCVGCAAAEPEPVGQGRRSRRGPASLPRHPETTLTLTNTPLITHFNAHILSA</sequence>
<proteinExistence type="predicted"/>
<evidence type="ECO:0000313" key="2">
    <source>
        <dbReference type="EMBL" id="CAG9566465.1"/>
    </source>
</evidence>
<feature type="region of interest" description="Disordered" evidence="1">
    <location>
        <begin position="45"/>
        <end position="69"/>
    </location>
</feature>
<organism evidence="2 3">
    <name type="scientific">Danaus chrysippus</name>
    <name type="common">African queen</name>
    <dbReference type="NCBI Taxonomy" id="151541"/>
    <lineage>
        <taxon>Eukaryota</taxon>
        <taxon>Metazoa</taxon>
        <taxon>Ecdysozoa</taxon>
        <taxon>Arthropoda</taxon>
        <taxon>Hexapoda</taxon>
        <taxon>Insecta</taxon>
        <taxon>Pterygota</taxon>
        <taxon>Neoptera</taxon>
        <taxon>Endopterygota</taxon>
        <taxon>Lepidoptera</taxon>
        <taxon>Glossata</taxon>
        <taxon>Ditrysia</taxon>
        <taxon>Papilionoidea</taxon>
        <taxon>Nymphalidae</taxon>
        <taxon>Danainae</taxon>
        <taxon>Danaini</taxon>
        <taxon>Danaina</taxon>
        <taxon>Danaus</taxon>
        <taxon>Anosia</taxon>
    </lineage>
</organism>
<evidence type="ECO:0000256" key="1">
    <source>
        <dbReference type="SAM" id="MobiDB-lite"/>
    </source>
</evidence>